<feature type="transmembrane region" description="Helical" evidence="1">
    <location>
        <begin position="36"/>
        <end position="56"/>
    </location>
</feature>
<dbReference type="RefSeq" id="WP_092849991.1">
    <property type="nucleotide sequence ID" value="NZ_FOPY01000021.1"/>
</dbReference>
<evidence type="ECO:0000313" key="3">
    <source>
        <dbReference type="EMBL" id="SFI14425.1"/>
    </source>
</evidence>
<name>A0A1I3FTB5_9GAMM</name>
<keyword evidence="1" id="KW-0472">Membrane</keyword>
<evidence type="ECO:0000259" key="2">
    <source>
        <dbReference type="Pfam" id="PF07331"/>
    </source>
</evidence>
<keyword evidence="4" id="KW-1185">Reference proteome</keyword>
<feature type="domain" description="DUF1468" evidence="2">
    <location>
        <begin position="13"/>
        <end position="146"/>
    </location>
</feature>
<evidence type="ECO:0000313" key="4">
    <source>
        <dbReference type="Proteomes" id="UP000199040"/>
    </source>
</evidence>
<keyword evidence="1" id="KW-1133">Transmembrane helix</keyword>
<dbReference type="InterPro" id="IPR009936">
    <property type="entry name" value="DUF1468"/>
</dbReference>
<feature type="transmembrane region" description="Helical" evidence="1">
    <location>
        <begin position="76"/>
        <end position="107"/>
    </location>
</feature>
<dbReference type="Proteomes" id="UP000199040">
    <property type="component" value="Unassembled WGS sequence"/>
</dbReference>
<gene>
    <name evidence="3" type="ORF">SAMN04487959_12112</name>
</gene>
<reference evidence="3 4" key="1">
    <citation type="submission" date="2016-10" db="EMBL/GenBank/DDBJ databases">
        <authorList>
            <person name="de Groot N.N."/>
        </authorList>
    </citation>
    <scope>NUCLEOTIDE SEQUENCE [LARGE SCALE GENOMIC DNA]</scope>
    <source>
        <strain evidence="3 4">CGMCC 1.6848</strain>
    </source>
</reference>
<evidence type="ECO:0000256" key="1">
    <source>
        <dbReference type="SAM" id="Phobius"/>
    </source>
</evidence>
<feature type="transmembrane region" description="Helical" evidence="1">
    <location>
        <begin position="6"/>
        <end position="24"/>
    </location>
</feature>
<sequence>MTLRLNTDLAAGVFGLLFAALLWFPRESMGRLSIIFPRAILVITVVISLALIVKAFTKPAARRVHVEGNPVRLAVMIVVLFVWWYAIGLLGFLLATAIVFFGLTWYLARVEGPVTMRRLAQWVPVVALLIGAFYLAFTQVLNVRLPSGIWS</sequence>
<organism evidence="3 4">
    <name type="scientific">Modicisalibacter xianhensis</name>
    <dbReference type="NCBI Taxonomy" id="442341"/>
    <lineage>
        <taxon>Bacteria</taxon>
        <taxon>Pseudomonadati</taxon>
        <taxon>Pseudomonadota</taxon>
        <taxon>Gammaproteobacteria</taxon>
        <taxon>Oceanospirillales</taxon>
        <taxon>Halomonadaceae</taxon>
        <taxon>Modicisalibacter</taxon>
    </lineage>
</organism>
<accession>A0A1I3FTB5</accession>
<keyword evidence="1" id="KW-0812">Transmembrane</keyword>
<dbReference type="EMBL" id="FOPY01000021">
    <property type="protein sequence ID" value="SFI14425.1"/>
    <property type="molecule type" value="Genomic_DNA"/>
</dbReference>
<proteinExistence type="predicted"/>
<protein>
    <submittedName>
        <fullName evidence="3">Tripartite tricarboxylate transporter TctB family protein</fullName>
    </submittedName>
</protein>
<dbReference type="Pfam" id="PF07331">
    <property type="entry name" value="TctB"/>
    <property type="match status" value="1"/>
</dbReference>
<feature type="transmembrane region" description="Helical" evidence="1">
    <location>
        <begin position="119"/>
        <end position="137"/>
    </location>
</feature>
<dbReference type="AlphaFoldDB" id="A0A1I3FTB5"/>
<dbReference type="STRING" id="442341.SAMN04487959_12112"/>